<evidence type="ECO:0000256" key="6">
    <source>
        <dbReference type="ARBA" id="ARBA00023242"/>
    </source>
</evidence>
<evidence type="ECO:0000256" key="5">
    <source>
        <dbReference type="ARBA" id="ARBA00022833"/>
    </source>
</evidence>
<evidence type="ECO:0000256" key="4">
    <source>
        <dbReference type="ARBA" id="ARBA00022771"/>
    </source>
</evidence>
<dbReference type="SMART" id="SM00355">
    <property type="entry name" value="ZnF_C2H2"/>
    <property type="match status" value="4"/>
</dbReference>
<evidence type="ECO:0000313" key="9">
    <source>
        <dbReference type="Proteomes" id="UP000694941"/>
    </source>
</evidence>
<protein>
    <submittedName>
        <fullName evidence="10">Protein ovo-like isoform X1</fullName>
    </submittedName>
</protein>
<reference evidence="10" key="1">
    <citation type="submission" date="2025-08" db="UniProtKB">
        <authorList>
            <consortium name="RefSeq"/>
        </authorList>
    </citation>
    <scope>IDENTIFICATION</scope>
    <source>
        <tissue evidence="10">Muscle</tissue>
    </source>
</reference>
<feature type="domain" description="C2H2-type" evidence="8">
    <location>
        <begin position="98"/>
        <end position="125"/>
    </location>
</feature>
<evidence type="ECO:0000256" key="1">
    <source>
        <dbReference type="ARBA" id="ARBA00004123"/>
    </source>
</evidence>
<gene>
    <name evidence="10" type="primary">LOC106465251</name>
</gene>
<keyword evidence="4 7" id="KW-0863">Zinc-finger</keyword>
<dbReference type="Pfam" id="PF13894">
    <property type="entry name" value="zf-C2H2_4"/>
    <property type="match status" value="1"/>
</dbReference>
<dbReference type="PANTHER" id="PTHR10032">
    <property type="entry name" value="ZINC FINGER PROTEIN WITH KRAB AND SCAN DOMAINS"/>
    <property type="match status" value="1"/>
</dbReference>
<dbReference type="Pfam" id="PF00096">
    <property type="entry name" value="zf-C2H2"/>
    <property type="match status" value="2"/>
</dbReference>
<dbReference type="RefSeq" id="XP_013780913.1">
    <property type="nucleotide sequence ID" value="XM_013925459.2"/>
</dbReference>
<keyword evidence="6" id="KW-0539">Nucleus</keyword>
<dbReference type="InterPro" id="IPR027756">
    <property type="entry name" value="Ovo-like"/>
</dbReference>
<keyword evidence="5" id="KW-0862">Zinc</keyword>
<comment type="subcellular location">
    <subcellularLocation>
        <location evidence="1">Nucleus</location>
    </subcellularLocation>
</comment>
<dbReference type="Proteomes" id="UP000694941">
    <property type="component" value="Unplaced"/>
</dbReference>
<keyword evidence="2" id="KW-0479">Metal-binding</keyword>
<sequence length="219" mass="25447">MDSLKVRLSLLQQRLGWSCDVPVEFVNGGHGIKNPFVQKSQLTVEEEQQDFKLSEKPCVLTSTQEDNSRLACKVCGKAFSLQRLLNRHMKSHSNVKRFLCTFCGKGFNDTFDLKRHTRTHTGVRPYRCALCEKSFTQRCSLESHTLKVHGIQHKYGYKERRTKVYVCEECGHITSDPEVHYVHLKDNHPYSPALLKFYDKRHFKFPDGVFPIGLMRMHS</sequence>
<name>A0ABM1BFF5_LIMPO</name>
<evidence type="ECO:0000256" key="2">
    <source>
        <dbReference type="ARBA" id="ARBA00022723"/>
    </source>
</evidence>
<proteinExistence type="predicted"/>
<dbReference type="PANTHER" id="PTHR10032:SF271">
    <property type="entry name" value="RH12261P-RELATED"/>
    <property type="match status" value="1"/>
</dbReference>
<evidence type="ECO:0000256" key="7">
    <source>
        <dbReference type="PROSITE-ProRule" id="PRU00042"/>
    </source>
</evidence>
<evidence type="ECO:0000259" key="8">
    <source>
        <dbReference type="PROSITE" id="PS50157"/>
    </source>
</evidence>
<accession>A0ABM1BFF5</accession>
<keyword evidence="3" id="KW-0677">Repeat</keyword>
<dbReference type="Gene3D" id="3.30.160.60">
    <property type="entry name" value="Classic Zinc Finger"/>
    <property type="match status" value="3"/>
</dbReference>
<feature type="domain" description="C2H2-type" evidence="8">
    <location>
        <begin position="126"/>
        <end position="154"/>
    </location>
</feature>
<dbReference type="InterPro" id="IPR013087">
    <property type="entry name" value="Znf_C2H2_type"/>
</dbReference>
<keyword evidence="9" id="KW-1185">Reference proteome</keyword>
<dbReference type="PROSITE" id="PS00028">
    <property type="entry name" value="ZINC_FINGER_C2H2_1"/>
    <property type="match status" value="3"/>
</dbReference>
<dbReference type="InterPro" id="IPR036236">
    <property type="entry name" value="Znf_C2H2_sf"/>
</dbReference>
<feature type="domain" description="C2H2-type" evidence="8">
    <location>
        <begin position="70"/>
        <end position="97"/>
    </location>
</feature>
<organism evidence="9 10">
    <name type="scientific">Limulus polyphemus</name>
    <name type="common">Atlantic horseshoe crab</name>
    <dbReference type="NCBI Taxonomy" id="6850"/>
    <lineage>
        <taxon>Eukaryota</taxon>
        <taxon>Metazoa</taxon>
        <taxon>Ecdysozoa</taxon>
        <taxon>Arthropoda</taxon>
        <taxon>Chelicerata</taxon>
        <taxon>Merostomata</taxon>
        <taxon>Xiphosura</taxon>
        <taxon>Limulidae</taxon>
        <taxon>Limulus</taxon>
    </lineage>
</organism>
<evidence type="ECO:0000313" key="10">
    <source>
        <dbReference type="RefSeq" id="XP_013780913.1"/>
    </source>
</evidence>
<dbReference type="PROSITE" id="PS50157">
    <property type="entry name" value="ZINC_FINGER_C2H2_2"/>
    <property type="match status" value="3"/>
</dbReference>
<dbReference type="GeneID" id="106465251"/>
<dbReference type="SUPFAM" id="SSF57667">
    <property type="entry name" value="beta-beta-alpha zinc fingers"/>
    <property type="match status" value="2"/>
</dbReference>
<evidence type="ECO:0000256" key="3">
    <source>
        <dbReference type="ARBA" id="ARBA00022737"/>
    </source>
</evidence>